<evidence type="ECO:0000313" key="2">
    <source>
        <dbReference type="EMBL" id="HEC07776.1"/>
    </source>
</evidence>
<dbReference type="InterPro" id="IPR008309">
    <property type="entry name" value="YdbL"/>
</dbReference>
<organism evidence="2">
    <name type="scientific">Thiolapillus brandeum</name>
    <dbReference type="NCBI Taxonomy" id="1076588"/>
    <lineage>
        <taxon>Bacteria</taxon>
        <taxon>Pseudomonadati</taxon>
        <taxon>Pseudomonadota</taxon>
        <taxon>Gammaproteobacteria</taxon>
        <taxon>Chromatiales</taxon>
        <taxon>Sedimenticolaceae</taxon>
        <taxon>Thiolapillus</taxon>
    </lineage>
</organism>
<feature type="chain" id="PRO_5032502523" evidence="1">
    <location>
        <begin position="29"/>
        <end position="203"/>
    </location>
</feature>
<keyword evidence="1" id="KW-0732">Signal</keyword>
<gene>
    <name evidence="2" type="ORF">ENJ12_13050</name>
</gene>
<name>A0A831WGN2_9GAMM</name>
<feature type="signal peptide" evidence="1">
    <location>
        <begin position="1"/>
        <end position="28"/>
    </location>
</feature>
<dbReference type="PROSITE" id="PS51257">
    <property type="entry name" value="PROKAR_LIPOPROTEIN"/>
    <property type="match status" value="1"/>
</dbReference>
<sequence>MLKNLSWPVLSLLLGACVTINIYFPAAAAEEAAREIVRDVLDVKQPGEQKEAPEKAGDDQSAIEQPGIAVRIAGHLVEMLIPEVHAARADINIDTPAISRLRQSMQKRQRSLAPFYRSGAIGFDESGRVAIRDLKAVELKDRNRVKKLVADENRDRDALYREIARANGHPEWEADIRKTFSRIWIEEAPRGYWYRQGGSWKKK</sequence>
<evidence type="ECO:0000256" key="1">
    <source>
        <dbReference type="SAM" id="SignalP"/>
    </source>
</evidence>
<proteinExistence type="predicted"/>
<dbReference type="Pfam" id="PF07027">
    <property type="entry name" value="DUF1318"/>
    <property type="match status" value="1"/>
</dbReference>
<reference evidence="2" key="1">
    <citation type="journal article" date="2020" name="mSystems">
        <title>Genome- and Community-Level Interaction Insights into Carbon Utilization and Element Cycling Functions of Hydrothermarchaeota in Hydrothermal Sediment.</title>
        <authorList>
            <person name="Zhou Z."/>
            <person name="Liu Y."/>
            <person name="Xu W."/>
            <person name="Pan J."/>
            <person name="Luo Z.H."/>
            <person name="Li M."/>
        </authorList>
    </citation>
    <scope>NUCLEOTIDE SEQUENCE [LARGE SCALE GENOMIC DNA]</scope>
    <source>
        <strain evidence="2">HyVt-458</strain>
    </source>
</reference>
<dbReference type="AlphaFoldDB" id="A0A831WGN2"/>
<dbReference type="Proteomes" id="UP000886339">
    <property type="component" value="Unassembled WGS sequence"/>
</dbReference>
<accession>A0A831WGN2</accession>
<comment type="caution">
    <text evidence="2">The sequence shown here is derived from an EMBL/GenBank/DDBJ whole genome shotgun (WGS) entry which is preliminary data.</text>
</comment>
<dbReference type="EMBL" id="DRLF01000453">
    <property type="protein sequence ID" value="HEC07776.1"/>
    <property type="molecule type" value="Genomic_DNA"/>
</dbReference>
<protein>
    <submittedName>
        <fullName evidence="2">DUF1318 domain-containing protein</fullName>
    </submittedName>
</protein>